<accession>A0A1H0SWX8</accession>
<gene>
    <name evidence="1" type="ORF">SAMN05216366_1208</name>
</gene>
<dbReference type="InterPro" id="IPR007922">
    <property type="entry name" value="DciA-like"/>
</dbReference>
<dbReference type="Pfam" id="PF05258">
    <property type="entry name" value="DciA"/>
    <property type="match status" value="1"/>
</dbReference>
<reference evidence="1 2" key="1">
    <citation type="submission" date="2016-10" db="EMBL/GenBank/DDBJ databases">
        <authorList>
            <person name="de Groot N.N."/>
        </authorList>
    </citation>
    <scope>NUCLEOTIDE SEQUENCE [LARGE SCALE GENOMIC DNA]</scope>
    <source>
        <strain evidence="1 2">S137</strain>
    </source>
</reference>
<name>A0A1H0SWX8_SELRU</name>
<evidence type="ECO:0000313" key="1">
    <source>
        <dbReference type="EMBL" id="SDP46090.1"/>
    </source>
</evidence>
<proteinExistence type="predicted"/>
<dbReference type="AlphaFoldDB" id="A0A1H0SWX8"/>
<dbReference type="PANTHER" id="PTHR36456:SF1">
    <property type="entry name" value="UPF0232 PROTEIN SCO3875"/>
    <property type="match status" value="1"/>
</dbReference>
<sequence>MGAKGSLKARTPGLERPDSILRKTLQHMGGNCEKKYYMHWVLWHWPEIVGSFIAQNTKVQGIRKDTLYIYSDNSALRNELQMMMPQIVQSVNNFAGQKMISKAAFTKEWSKADSEGIEEIRSAPEETEEDLGKERRSIPLTPAEMQAAETLVAEAEDGDIAKALADLYRKHLQMQKLKLNKNYRKCPVCGQLMEPERGLCVDCTSKKQAQIRASVRQVLRDMPWARYPEVKEYVPECTPKIVNEQRSAMVQQLAADVDVNDKTSMKARTLVMLYRCLPPDQLNDDNITRALYALRFDLHRPKDYKSPKRYDVIKLGRR</sequence>
<dbReference type="EMBL" id="FNJQ01000020">
    <property type="protein sequence ID" value="SDP46090.1"/>
    <property type="molecule type" value="Genomic_DNA"/>
</dbReference>
<dbReference type="OrthoDB" id="46633at2"/>
<protein>
    <recommendedName>
        <fullName evidence="3">DUF721 domain-containing protein</fullName>
    </recommendedName>
</protein>
<dbReference type="PANTHER" id="PTHR36456">
    <property type="entry name" value="UPF0232 PROTEIN SCO3875"/>
    <property type="match status" value="1"/>
</dbReference>
<organism evidence="1 2">
    <name type="scientific">Selenomonas ruminantium</name>
    <dbReference type="NCBI Taxonomy" id="971"/>
    <lineage>
        <taxon>Bacteria</taxon>
        <taxon>Bacillati</taxon>
        <taxon>Bacillota</taxon>
        <taxon>Negativicutes</taxon>
        <taxon>Selenomonadales</taxon>
        <taxon>Selenomonadaceae</taxon>
        <taxon>Selenomonas</taxon>
    </lineage>
</organism>
<evidence type="ECO:0000313" key="2">
    <source>
        <dbReference type="Proteomes" id="UP000182412"/>
    </source>
</evidence>
<evidence type="ECO:0008006" key="3">
    <source>
        <dbReference type="Google" id="ProtNLM"/>
    </source>
</evidence>
<dbReference type="Proteomes" id="UP000182412">
    <property type="component" value="Unassembled WGS sequence"/>
</dbReference>